<keyword evidence="4 5" id="KW-0472">Membrane</keyword>
<keyword evidence="7" id="KW-1185">Reference proteome</keyword>
<proteinExistence type="predicted"/>
<evidence type="ECO:0000256" key="1">
    <source>
        <dbReference type="ARBA" id="ARBA00004141"/>
    </source>
</evidence>
<dbReference type="EMBL" id="JBHTAP010000001">
    <property type="protein sequence ID" value="MFC7235956.1"/>
    <property type="molecule type" value="Genomic_DNA"/>
</dbReference>
<protein>
    <submittedName>
        <fullName evidence="6">DoxX family membrane protein</fullName>
    </submittedName>
</protein>
<dbReference type="RefSeq" id="WP_276234100.1">
    <property type="nucleotide sequence ID" value="NZ_CP119802.1"/>
</dbReference>
<dbReference type="InterPro" id="IPR032808">
    <property type="entry name" value="DoxX"/>
</dbReference>
<name>A0ABD5ZR81_9EURY</name>
<comment type="subcellular location">
    <subcellularLocation>
        <location evidence="1">Membrane</location>
        <topology evidence="1">Multi-pass membrane protein</topology>
    </subcellularLocation>
</comment>
<sequence length="140" mass="14837">MTTTRGRVTDAARRTAERAPRPGVFARVGLGGMVLLAGVHKLLDPAAWTLYVVDWLEPFLVVSPTTFMLANGWLEVAFGVALLVDRYTAFAAFVAAVSLSATCLYLAAVWATAGLFGDVLARDVGLAGLAWAVTVGALRR</sequence>
<evidence type="ECO:0000256" key="2">
    <source>
        <dbReference type="ARBA" id="ARBA00022692"/>
    </source>
</evidence>
<feature type="transmembrane region" description="Helical" evidence="5">
    <location>
        <begin position="119"/>
        <end position="138"/>
    </location>
</feature>
<dbReference type="Proteomes" id="UP001596398">
    <property type="component" value="Unassembled WGS sequence"/>
</dbReference>
<evidence type="ECO:0000256" key="4">
    <source>
        <dbReference type="ARBA" id="ARBA00023136"/>
    </source>
</evidence>
<keyword evidence="3 5" id="KW-1133">Transmembrane helix</keyword>
<evidence type="ECO:0000256" key="3">
    <source>
        <dbReference type="ARBA" id="ARBA00022989"/>
    </source>
</evidence>
<comment type="caution">
    <text evidence="6">The sequence shown here is derived from an EMBL/GenBank/DDBJ whole genome shotgun (WGS) entry which is preliminary data.</text>
</comment>
<evidence type="ECO:0000313" key="7">
    <source>
        <dbReference type="Proteomes" id="UP001596398"/>
    </source>
</evidence>
<keyword evidence="2 5" id="KW-0812">Transmembrane</keyword>
<feature type="transmembrane region" description="Helical" evidence="5">
    <location>
        <begin position="63"/>
        <end position="84"/>
    </location>
</feature>
<reference evidence="6 7" key="1">
    <citation type="journal article" date="2019" name="Int. J. Syst. Evol. Microbiol.">
        <title>The Global Catalogue of Microorganisms (GCM) 10K type strain sequencing project: providing services to taxonomists for standard genome sequencing and annotation.</title>
        <authorList>
            <consortium name="The Broad Institute Genomics Platform"/>
            <consortium name="The Broad Institute Genome Sequencing Center for Infectious Disease"/>
            <person name="Wu L."/>
            <person name="Ma J."/>
        </authorList>
    </citation>
    <scope>NUCLEOTIDE SEQUENCE [LARGE SCALE GENOMIC DNA]</scope>
    <source>
        <strain evidence="6 7">DT85</strain>
    </source>
</reference>
<accession>A0ABD5ZR81</accession>
<dbReference type="AlphaFoldDB" id="A0ABD5ZR81"/>
<dbReference type="GeneID" id="79267658"/>
<gene>
    <name evidence="6" type="ORF">ACFQJ4_11575</name>
</gene>
<dbReference type="Pfam" id="PF07681">
    <property type="entry name" value="DoxX"/>
    <property type="match status" value="1"/>
</dbReference>
<evidence type="ECO:0000256" key="5">
    <source>
        <dbReference type="SAM" id="Phobius"/>
    </source>
</evidence>
<feature type="transmembrane region" description="Helical" evidence="5">
    <location>
        <begin position="91"/>
        <end position="113"/>
    </location>
</feature>
<dbReference type="GO" id="GO:0016020">
    <property type="term" value="C:membrane"/>
    <property type="evidence" value="ECO:0007669"/>
    <property type="project" value="UniProtKB-SubCell"/>
</dbReference>
<feature type="transmembrane region" description="Helical" evidence="5">
    <location>
        <begin position="24"/>
        <end position="43"/>
    </location>
</feature>
<evidence type="ECO:0000313" key="6">
    <source>
        <dbReference type="EMBL" id="MFC7235956.1"/>
    </source>
</evidence>
<organism evidence="6 7">
    <name type="scientific">Halosegnis marinus</name>
    <dbReference type="NCBI Taxonomy" id="3034023"/>
    <lineage>
        <taxon>Archaea</taxon>
        <taxon>Methanobacteriati</taxon>
        <taxon>Methanobacteriota</taxon>
        <taxon>Stenosarchaea group</taxon>
        <taxon>Halobacteria</taxon>
        <taxon>Halobacteriales</taxon>
        <taxon>Natronomonadaceae</taxon>
        <taxon>Halosegnis</taxon>
    </lineage>
</organism>